<sequence>MKKFIPFLISGVLAIGTFGCQGQEAAQTNPEASDTTEEATQPAAQEASDTTAETEAKQGTAATEGEGAADTAATEGEAATDTAASDIKIDPAATDSATDPAAAEGVTDPTAAGTAEDATAVDGDVATQANKALKDKLPTSKLEAKEEEAGVVSVSGTVSSDAELKEIEPTVKSVKGVTEVKVDATVEGAPAE</sequence>
<feature type="compositionally biased region" description="Low complexity" evidence="1">
    <location>
        <begin position="38"/>
        <end position="103"/>
    </location>
</feature>
<evidence type="ECO:0000313" key="4">
    <source>
        <dbReference type="EMBL" id="KST67808.1"/>
    </source>
</evidence>
<reference evidence="3 5" key="1">
    <citation type="journal article" date="2015" name="Genome Announc.">
        <title>Draft Genome of the Euendolithic (true boring) Cyanobacterium Mastigocoleus testarum strain BC008.</title>
        <authorList>
            <person name="Guida B.S."/>
            <person name="Garcia-Pichel F."/>
        </authorList>
    </citation>
    <scope>NUCLEOTIDE SEQUENCE [LARGE SCALE GENOMIC DNA]</scope>
    <source>
        <strain evidence="3 5">BC008</strain>
    </source>
</reference>
<dbReference type="PROSITE" id="PS51257">
    <property type="entry name" value="PROKAR_LIPOPROTEIN"/>
    <property type="match status" value="1"/>
</dbReference>
<proteinExistence type="predicted"/>
<dbReference type="AlphaFoldDB" id="A0A0V7ZJU2"/>
<evidence type="ECO:0000259" key="2">
    <source>
        <dbReference type="PROSITE" id="PS50914"/>
    </source>
</evidence>
<evidence type="ECO:0000256" key="1">
    <source>
        <dbReference type="SAM" id="MobiDB-lite"/>
    </source>
</evidence>
<dbReference type="Pfam" id="PF04972">
    <property type="entry name" value="BON"/>
    <property type="match status" value="1"/>
</dbReference>
<dbReference type="EMBL" id="LMTZ01000121">
    <property type="protein sequence ID" value="KST64479.1"/>
    <property type="molecule type" value="Genomic_DNA"/>
</dbReference>
<dbReference type="Gene3D" id="3.30.1340.30">
    <property type="match status" value="1"/>
</dbReference>
<accession>A0A0V7ZJU2</accession>
<protein>
    <recommendedName>
        <fullName evidence="2">BON domain-containing protein</fullName>
    </recommendedName>
</protein>
<dbReference type="PROSITE" id="PS50914">
    <property type="entry name" value="BON"/>
    <property type="match status" value="1"/>
</dbReference>
<dbReference type="InterPro" id="IPR007055">
    <property type="entry name" value="BON_dom"/>
</dbReference>
<evidence type="ECO:0000313" key="3">
    <source>
        <dbReference type="EMBL" id="KST64479.1"/>
    </source>
</evidence>
<name>A0A0V7ZJU2_9CYAN</name>
<evidence type="ECO:0000313" key="5">
    <source>
        <dbReference type="Proteomes" id="UP000053372"/>
    </source>
</evidence>
<keyword evidence="5" id="KW-1185">Reference proteome</keyword>
<dbReference type="Proteomes" id="UP000053372">
    <property type="component" value="Unassembled WGS sequence"/>
</dbReference>
<organism evidence="3 5">
    <name type="scientific">Mastigocoleus testarum BC008</name>
    <dbReference type="NCBI Taxonomy" id="371196"/>
    <lineage>
        <taxon>Bacteria</taxon>
        <taxon>Bacillati</taxon>
        <taxon>Cyanobacteriota</taxon>
        <taxon>Cyanophyceae</taxon>
        <taxon>Nostocales</taxon>
        <taxon>Hapalosiphonaceae</taxon>
        <taxon>Mastigocoleus</taxon>
    </lineage>
</organism>
<comment type="caution">
    <text evidence="3">The sequence shown here is derived from an EMBL/GenBank/DDBJ whole genome shotgun (WGS) entry which is preliminary data.</text>
</comment>
<feature type="region of interest" description="Disordered" evidence="1">
    <location>
        <begin position="22"/>
        <end position="126"/>
    </location>
</feature>
<dbReference type="EMBL" id="LMTZ01000085">
    <property type="protein sequence ID" value="KST67808.1"/>
    <property type="molecule type" value="Genomic_DNA"/>
</dbReference>
<feature type="compositionally biased region" description="Polar residues" evidence="1">
    <location>
        <begin position="24"/>
        <end position="33"/>
    </location>
</feature>
<gene>
    <name evidence="3" type="ORF">BC008_17780</name>
    <name evidence="4" type="ORF">BC008_44500</name>
</gene>
<dbReference type="OrthoDB" id="517762at2"/>
<feature type="domain" description="BON" evidence="2">
    <location>
        <begin position="117"/>
        <end position="188"/>
    </location>
</feature>
<dbReference type="RefSeq" id="WP_027842625.1">
    <property type="nucleotide sequence ID" value="NZ_LMTZ01000085.1"/>
</dbReference>